<reference evidence="4 5" key="1">
    <citation type="submission" date="2018-02" db="EMBL/GenBank/DDBJ databases">
        <title>Comparative genomes isolates from brazilian mangrove.</title>
        <authorList>
            <person name="Araujo J.E."/>
            <person name="Taketani R.G."/>
            <person name="Silva M.C.P."/>
            <person name="Loureco M.V."/>
            <person name="Andreote F.D."/>
        </authorList>
    </citation>
    <scope>NUCLEOTIDE SEQUENCE [LARGE SCALE GENOMIC DNA]</scope>
    <source>
        <strain evidence="4 5">HEX-2 MGV</strain>
    </source>
</reference>
<accession>A0A2S8FCZ5</accession>
<dbReference type="Proteomes" id="UP000240009">
    <property type="component" value="Unassembled WGS sequence"/>
</dbReference>
<evidence type="ECO:0000313" key="4">
    <source>
        <dbReference type="EMBL" id="PQO30027.1"/>
    </source>
</evidence>
<keyword evidence="2" id="KW-0804">Transcription</keyword>
<dbReference type="Pfam" id="PF06719">
    <property type="entry name" value="AraC_N"/>
    <property type="match status" value="1"/>
</dbReference>
<dbReference type="EMBL" id="PUIA01000040">
    <property type="protein sequence ID" value="PQO30027.1"/>
    <property type="molecule type" value="Genomic_DNA"/>
</dbReference>
<dbReference type="InterPro" id="IPR018060">
    <property type="entry name" value="HTH_AraC"/>
</dbReference>
<organism evidence="4 5">
    <name type="scientific">Blastopirellula marina</name>
    <dbReference type="NCBI Taxonomy" id="124"/>
    <lineage>
        <taxon>Bacteria</taxon>
        <taxon>Pseudomonadati</taxon>
        <taxon>Planctomycetota</taxon>
        <taxon>Planctomycetia</taxon>
        <taxon>Pirellulales</taxon>
        <taxon>Pirellulaceae</taxon>
        <taxon>Blastopirellula</taxon>
    </lineage>
</organism>
<dbReference type="InterPro" id="IPR009594">
    <property type="entry name" value="Tscrpt_reg_HTH_AraC_N"/>
</dbReference>
<dbReference type="SUPFAM" id="SSF46689">
    <property type="entry name" value="Homeodomain-like"/>
    <property type="match status" value="2"/>
</dbReference>
<dbReference type="AlphaFoldDB" id="A0A2S8FCZ5"/>
<evidence type="ECO:0000259" key="3">
    <source>
        <dbReference type="PROSITE" id="PS01124"/>
    </source>
</evidence>
<feature type="domain" description="HTH araC/xylS-type" evidence="3">
    <location>
        <begin position="203"/>
        <end position="301"/>
    </location>
</feature>
<dbReference type="InterPro" id="IPR009057">
    <property type="entry name" value="Homeodomain-like_sf"/>
</dbReference>
<dbReference type="SMART" id="SM00342">
    <property type="entry name" value="HTH_ARAC"/>
    <property type="match status" value="1"/>
</dbReference>
<proteinExistence type="predicted"/>
<dbReference type="PANTHER" id="PTHR43436">
    <property type="entry name" value="ARAC-FAMILY TRANSCRIPTIONAL REGULATOR"/>
    <property type="match status" value="1"/>
</dbReference>
<keyword evidence="1" id="KW-0805">Transcription regulation</keyword>
<protein>
    <submittedName>
        <fullName evidence="4">AraC family transcriptional regulator CmrA</fullName>
    </submittedName>
</protein>
<sequence length="309" mass="34550">MSKTNPNPTSPRMLADQQELSYRIAEQMPRDGNLEVQPGLHLYRVTAPTQPTHAVCEPSLCVIAQGSKTVTMGDATFRYDPANYLITTMGVPLSAQIVDASPEKPYLSIRLQLDPSVITSVMVESGHVPTKGDGNVKAVDVSSLDAELLDATLRLVRLIDKPNEYDVLAPLVTREIIYRLLTSAQGDRMRHLTRFGGHAHRMVRAIESIRTNFDQPIRIEDLAKELNMSVSGFHVHFKTVTAMTPIQFQKQLRLQEARRLMLDDGLDAAQAGFQVGYEDASHFSREYKRHFGKPPMRDVEQLRATSAVD</sequence>
<evidence type="ECO:0000256" key="1">
    <source>
        <dbReference type="ARBA" id="ARBA00023015"/>
    </source>
</evidence>
<dbReference type="OrthoDB" id="34150at2"/>
<gene>
    <name evidence="4" type="ORF">C5Y96_15045</name>
</gene>
<evidence type="ECO:0000256" key="2">
    <source>
        <dbReference type="ARBA" id="ARBA00023163"/>
    </source>
</evidence>
<dbReference type="GO" id="GO:0043565">
    <property type="term" value="F:sequence-specific DNA binding"/>
    <property type="evidence" value="ECO:0007669"/>
    <property type="project" value="InterPro"/>
</dbReference>
<comment type="caution">
    <text evidence="4">The sequence shown here is derived from an EMBL/GenBank/DDBJ whole genome shotgun (WGS) entry which is preliminary data.</text>
</comment>
<dbReference type="Pfam" id="PF12833">
    <property type="entry name" value="HTH_18"/>
    <property type="match status" value="1"/>
</dbReference>
<dbReference type="Gene3D" id="1.10.10.60">
    <property type="entry name" value="Homeodomain-like"/>
    <property type="match status" value="1"/>
</dbReference>
<evidence type="ECO:0000313" key="5">
    <source>
        <dbReference type="Proteomes" id="UP000240009"/>
    </source>
</evidence>
<dbReference type="RefSeq" id="WP_105354895.1">
    <property type="nucleotide sequence ID" value="NZ_PUIA01000040.1"/>
</dbReference>
<dbReference type="PROSITE" id="PS01124">
    <property type="entry name" value="HTH_ARAC_FAMILY_2"/>
    <property type="match status" value="1"/>
</dbReference>
<dbReference type="PANTHER" id="PTHR43436:SF1">
    <property type="entry name" value="TRANSCRIPTIONAL REGULATORY PROTEIN"/>
    <property type="match status" value="1"/>
</dbReference>
<name>A0A2S8FCZ5_9BACT</name>
<dbReference type="GO" id="GO:0003700">
    <property type="term" value="F:DNA-binding transcription factor activity"/>
    <property type="evidence" value="ECO:0007669"/>
    <property type="project" value="InterPro"/>
</dbReference>